<organism evidence="2">
    <name type="scientific">Anopheles sinensis</name>
    <name type="common">Mosquito</name>
    <dbReference type="NCBI Taxonomy" id="74873"/>
    <lineage>
        <taxon>Eukaryota</taxon>
        <taxon>Metazoa</taxon>
        <taxon>Ecdysozoa</taxon>
        <taxon>Arthropoda</taxon>
        <taxon>Hexapoda</taxon>
        <taxon>Insecta</taxon>
        <taxon>Pterygota</taxon>
        <taxon>Neoptera</taxon>
        <taxon>Endopterygota</taxon>
        <taxon>Diptera</taxon>
        <taxon>Nematocera</taxon>
        <taxon>Culicoidea</taxon>
        <taxon>Culicidae</taxon>
        <taxon>Anophelinae</taxon>
        <taxon>Anopheles</taxon>
    </lineage>
</organism>
<dbReference type="EMBL" id="ATLV01015013">
    <property type="status" value="NOT_ANNOTATED_CDS"/>
    <property type="molecule type" value="Genomic_DNA"/>
</dbReference>
<dbReference type="VEuPathDB" id="VectorBase:ASIC007301"/>
<evidence type="ECO:0000313" key="2">
    <source>
        <dbReference type="EMBL" id="KFB39921.1"/>
    </source>
</evidence>
<accession>A0A084VPM7</accession>
<evidence type="ECO:0000313" key="4">
    <source>
        <dbReference type="Proteomes" id="UP000030765"/>
    </source>
</evidence>
<sequence length="55" mass="5756">MFESFGDDDDNGAFTMPPALPAEGLASGRERSLLELGIEGTTLSFTVIALATPLL</sequence>
<reference evidence="2 4" key="1">
    <citation type="journal article" date="2014" name="BMC Genomics">
        <title>Genome sequence of Anopheles sinensis provides insight into genetics basis of mosquito competence for malaria parasites.</title>
        <authorList>
            <person name="Zhou D."/>
            <person name="Zhang D."/>
            <person name="Ding G."/>
            <person name="Shi L."/>
            <person name="Hou Q."/>
            <person name="Ye Y."/>
            <person name="Xu Y."/>
            <person name="Zhou H."/>
            <person name="Xiong C."/>
            <person name="Li S."/>
            <person name="Yu J."/>
            <person name="Hong S."/>
            <person name="Yu X."/>
            <person name="Zou P."/>
            <person name="Chen C."/>
            <person name="Chang X."/>
            <person name="Wang W."/>
            <person name="Lv Y."/>
            <person name="Sun Y."/>
            <person name="Ma L."/>
            <person name="Shen B."/>
            <person name="Zhu C."/>
        </authorList>
    </citation>
    <scope>NUCLEOTIDE SEQUENCE [LARGE SCALE GENOMIC DNA]</scope>
</reference>
<dbReference type="EnsemblMetazoa" id="ASIC007301-RA">
    <property type="protein sequence ID" value="ASIC007301-PA"/>
    <property type="gene ID" value="ASIC007301"/>
</dbReference>
<evidence type="ECO:0000256" key="1">
    <source>
        <dbReference type="SAM" id="MobiDB-lite"/>
    </source>
</evidence>
<keyword evidence="4" id="KW-1185">Reference proteome</keyword>
<feature type="region of interest" description="Disordered" evidence="1">
    <location>
        <begin position="1"/>
        <end position="22"/>
    </location>
</feature>
<reference evidence="3" key="2">
    <citation type="submission" date="2020-05" db="UniProtKB">
        <authorList>
            <consortium name="EnsemblMetazoa"/>
        </authorList>
    </citation>
    <scope>IDENTIFICATION</scope>
</reference>
<protein>
    <submittedName>
        <fullName evidence="2 3">Uncharacterized protein</fullName>
    </submittedName>
</protein>
<dbReference type="EMBL" id="KE524999">
    <property type="protein sequence ID" value="KFB39921.1"/>
    <property type="molecule type" value="Genomic_DNA"/>
</dbReference>
<feature type="compositionally biased region" description="Acidic residues" evidence="1">
    <location>
        <begin position="1"/>
        <end position="11"/>
    </location>
</feature>
<name>A0A084VPM7_ANOSI</name>
<dbReference type="AlphaFoldDB" id="A0A084VPM7"/>
<gene>
    <name evidence="2" type="ORF">ZHAS_00007301</name>
</gene>
<evidence type="ECO:0000313" key="3">
    <source>
        <dbReference type="EnsemblMetazoa" id="ASIC007301-PA"/>
    </source>
</evidence>
<dbReference type="Proteomes" id="UP000030765">
    <property type="component" value="Unassembled WGS sequence"/>
</dbReference>
<proteinExistence type="predicted"/>